<feature type="domain" description="HTH gntR-type" evidence="4">
    <location>
        <begin position="16"/>
        <end position="85"/>
    </location>
</feature>
<dbReference type="OrthoDB" id="8066003at2"/>
<dbReference type="InterPro" id="IPR000524">
    <property type="entry name" value="Tscrpt_reg_HTH_GntR"/>
</dbReference>
<dbReference type="Proteomes" id="UP000199328">
    <property type="component" value="Unassembled WGS sequence"/>
</dbReference>
<dbReference type="SMART" id="SM00345">
    <property type="entry name" value="HTH_GNTR"/>
    <property type="match status" value="2"/>
</dbReference>
<dbReference type="Gene3D" id="1.10.10.10">
    <property type="entry name" value="Winged helix-like DNA-binding domain superfamily/Winged helix DNA-binding domain"/>
    <property type="match status" value="2"/>
</dbReference>
<name>A0A1G9DD69_9RHOB</name>
<keyword evidence="1" id="KW-0805">Transcription regulation</keyword>
<dbReference type="PANTHER" id="PTHR43537:SF49">
    <property type="entry name" value="TRANSCRIPTIONAL REGULATORY PROTEIN"/>
    <property type="match status" value="1"/>
</dbReference>
<evidence type="ECO:0000256" key="3">
    <source>
        <dbReference type="ARBA" id="ARBA00023163"/>
    </source>
</evidence>
<reference evidence="6" key="1">
    <citation type="submission" date="2016-10" db="EMBL/GenBank/DDBJ databases">
        <authorList>
            <person name="Varghese N."/>
            <person name="Submissions S."/>
        </authorList>
    </citation>
    <scope>NUCLEOTIDE SEQUENCE [LARGE SCALE GENOMIC DNA]</scope>
    <source>
        <strain evidence="6">CGMCC 1.10789</strain>
    </source>
</reference>
<accession>A0A1G9DD69</accession>
<dbReference type="SUPFAM" id="SSF46785">
    <property type="entry name" value="Winged helix' DNA-binding domain"/>
    <property type="match status" value="2"/>
</dbReference>
<dbReference type="InterPro" id="IPR036390">
    <property type="entry name" value="WH_DNA-bd_sf"/>
</dbReference>
<sequence>MNQSAPTPAAAEPEGGHLYRRVAGLLAEEIAQGRIAGGTRLYESRVAARFSISRTPARQALELLARKGLVRAAGARARGYVVIAGAPPGPGERPPAPVSSLPEVPLSSRPAWERIYGEVVDAIASRIVFSSWWINETALGQHYGVSRTVAREVLARLQAQGLVTVEGKRWTAPQLTERRVAELYDMRAILESAALREAAPAFSTARLGEMCANLEAALAGEPSGEELDRLEGELHVEFLLSCPNRMLRRAVSQHQALLLAHRFFYRWTARLFEVEPFLTEHLSILRAVIDGRIDAAAEEIAAHLMASKRRAMRRIDEVRALVRLEELGYLKPLR</sequence>
<dbReference type="EMBL" id="FNFV01000003">
    <property type="protein sequence ID" value="SDK61790.1"/>
    <property type="molecule type" value="Genomic_DNA"/>
</dbReference>
<dbReference type="InterPro" id="IPR011711">
    <property type="entry name" value="GntR_C"/>
</dbReference>
<evidence type="ECO:0000313" key="6">
    <source>
        <dbReference type="Proteomes" id="UP000199328"/>
    </source>
</evidence>
<dbReference type="SUPFAM" id="SSF48008">
    <property type="entry name" value="GntR ligand-binding domain-like"/>
    <property type="match status" value="1"/>
</dbReference>
<dbReference type="InterPro" id="IPR036388">
    <property type="entry name" value="WH-like_DNA-bd_sf"/>
</dbReference>
<proteinExistence type="predicted"/>
<dbReference type="SMART" id="SM00895">
    <property type="entry name" value="FCD"/>
    <property type="match status" value="1"/>
</dbReference>
<keyword evidence="2 5" id="KW-0238">DNA-binding</keyword>
<dbReference type="Pfam" id="PF00392">
    <property type="entry name" value="GntR"/>
    <property type="match status" value="2"/>
</dbReference>
<dbReference type="GO" id="GO:0003677">
    <property type="term" value="F:DNA binding"/>
    <property type="evidence" value="ECO:0007669"/>
    <property type="project" value="UniProtKB-KW"/>
</dbReference>
<evidence type="ECO:0000259" key="4">
    <source>
        <dbReference type="PROSITE" id="PS50949"/>
    </source>
</evidence>
<dbReference type="PANTHER" id="PTHR43537">
    <property type="entry name" value="TRANSCRIPTIONAL REGULATOR, GNTR FAMILY"/>
    <property type="match status" value="1"/>
</dbReference>
<keyword evidence="3" id="KW-0804">Transcription</keyword>
<gene>
    <name evidence="5" type="ORF">SAMN05216257_103446</name>
</gene>
<dbReference type="Gene3D" id="1.20.120.530">
    <property type="entry name" value="GntR ligand-binding domain-like"/>
    <property type="match status" value="1"/>
</dbReference>
<keyword evidence="6" id="KW-1185">Reference proteome</keyword>
<organism evidence="5 6">
    <name type="scientific">Meinhardsimonia xiamenensis</name>
    <dbReference type="NCBI Taxonomy" id="990712"/>
    <lineage>
        <taxon>Bacteria</taxon>
        <taxon>Pseudomonadati</taxon>
        <taxon>Pseudomonadota</taxon>
        <taxon>Alphaproteobacteria</taxon>
        <taxon>Rhodobacterales</taxon>
        <taxon>Paracoccaceae</taxon>
        <taxon>Meinhardsimonia</taxon>
    </lineage>
</organism>
<dbReference type="RefSeq" id="WP_092500194.1">
    <property type="nucleotide sequence ID" value="NZ_FNFV01000003.1"/>
</dbReference>
<dbReference type="AlphaFoldDB" id="A0A1G9DD69"/>
<evidence type="ECO:0000313" key="5">
    <source>
        <dbReference type="EMBL" id="SDK61790.1"/>
    </source>
</evidence>
<dbReference type="GO" id="GO:0003700">
    <property type="term" value="F:DNA-binding transcription factor activity"/>
    <property type="evidence" value="ECO:0007669"/>
    <property type="project" value="InterPro"/>
</dbReference>
<protein>
    <submittedName>
        <fullName evidence="5">DNA-binding transcriptional regulator, GntR family</fullName>
    </submittedName>
</protein>
<evidence type="ECO:0000256" key="1">
    <source>
        <dbReference type="ARBA" id="ARBA00023015"/>
    </source>
</evidence>
<dbReference type="PROSITE" id="PS50949">
    <property type="entry name" value="HTH_GNTR"/>
    <property type="match status" value="1"/>
</dbReference>
<dbReference type="InterPro" id="IPR008920">
    <property type="entry name" value="TF_FadR/GntR_C"/>
</dbReference>
<evidence type="ECO:0000256" key="2">
    <source>
        <dbReference type="ARBA" id="ARBA00023125"/>
    </source>
</evidence>
<dbReference type="Pfam" id="PF07729">
    <property type="entry name" value="FCD"/>
    <property type="match status" value="1"/>
</dbReference>
<dbReference type="STRING" id="990712.SAMN05216257_103446"/>